<evidence type="ECO:0000313" key="2">
    <source>
        <dbReference type="Proteomes" id="UP000314294"/>
    </source>
</evidence>
<sequence length="71" mass="7622">MDAPFLPGEMSSLHVALGRESLRSAVITHARQKRCLMEPLAGALRNDGAEQCVNGAVGEQKRAAVRPFASF</sequence>
<evidence type="ECO:0000313" key="1">
    <source>
        <dbReference type="EMBL" id="TNN39899.1"/>
    </source>
</evidence>
<dbReference type="Proteomes" id="UP000314294">
    <property type="component" value="Unassembled WGS sequence"/>
</dbReference>
<gene>
    <name evidence="1" type="ORF">EYF80_049937</name>
</gene>
<reference evidence="1 2" key="1">
    <citation type="submission" date="2019-03" db="EMBL/GenBank/DDBJ databases">
        <title>First draft genome of Liparis tanakae, snailfish: a comprehensive survey of snailfish specific genes.</title>
        <authorList>
            <person name="Kim W."/>
            <person name="Song I."/>
            <person name="Jeong J.-H."/>
            <person name="Kim D."/>
            <person name="Kim S."/>
            <person name="Ryu S."/>
            <person name="Song J.Y."/>
            <person name="Lee S.K."/>
        </authorList>
    </citation>
    <scope>NUCLEOTIDE SEQUENCE [LARGE SCALE GENOMIC DNA]</scope>
    <source>
        <tissue evidence="1">Muscle</tissue>
    </source>
</reference>
<proteinExistence type="predicted"/>
<name>A0A4Z2FFE6_9TELE</name>
<organism evidence="1 2">
    <name type="scientific">Liparis tanakae</name>
    <name type="common">Tanaka's snailfish</name>
    <dbReference type="NCBI Taxonomy" id="230148"/>
    <lineage>
        <taxon>Eukaryota</taxon>
        <taxon>Metazoa</taxon>
        <taxon>Chordata</taxon>
        <taxon>Craniata</taxon>
        <taxon>Vertebrata</taxon>
        <taxon>Euteleostomi</taxon>
        <taxon>Actinopterygii</taxon>
        <taxon>Neopterygii</taxon>
        <taxon>Teleostei</taxon>
        <taxon>Neoteleostei</taxon>
        <taxon>Acanthomorphata</taxon>
        <taxon>Eupercaria</taxon>
        <taxon>Perciformes</taxon>
        <taxon>Cottioidei</taxon>
        <taxon>Cottales</taxon>
        <taxon>Liparidae</taxon>
        <taxon>Liparis</taxon>
    </lineage>
</organism>
<dbReference type="EMBL" id="SRLO01001237">
    <property type="protein sequence ID" value="TNN39899.1"/>
    <property type="molecule type" value="Genomic_DNA"/>
</dbReference>
<protein>
    <submittedName>
        <fullName evidence="1">Uncharacterized protein</fullName>
    </submittedName>
</protein>
<keyword evidence="2" id="KW-1185">Reference proteome</keyword>
<accession>A0A4Z2FFE6</accession>
<dbReference type="AlphaFoldDB" id="A0A4Z2FFE6"/>
<comment type="caution">
    <text evidence="1">The sequence shown here is derived from an EMBL/GenBank/DDBJ whole genome shotgun (WGS) entry which is preliminary data.</text>
</comment>